<evidence type="ECO:0000313" key="2">
    <source>
        <dbReference type="EMBL" id="CAD9487375.1"/>
    </source>
</evidence>
<organism evidence="2">
    <name type="scientific">Octactis speculum</name>
    <dbReference type="NCBI Taxonomy" id="3111310"/>
    <lineage>
        <taxon>Eukaryota</taxon>
        <taxon>Sar</taxon>
        <taxon>Stramenopiles</taxon>
        <taxon>Ochrophyta</taxon>
        <taxon>Dictyochophyceae</taxon>
        <taxon>Dictyochales</taxon>
        <taxon>Dictyochaceae</taxon>
        <taxon>Octactis</taxon>
    </lineage>
</organism>
<evidence type="ECO:0000256" key="1">
    <source>
        <dbReference type="SAM" id="MobiDB-lite"/>
    </source>
</evidence>
<reference evidence="2" key="1">
    <citation type="submission" date="2021-01" db="EMBL/GenBank/DDBJ databases">
        <authorList>
            <person name="Corre E."/>
            <person name="Pelletier E."/>
            <person name="Niang G."/>
            <person name="Scheremetjew M."/>
            <person name="Finn R."/>
            <person name="Kale V."/>
            <person name="Holt S."/>
            <person name="Cochrane G."/>
            <person name="Meng A."/>
            <person name="Brown T."/>
            <person name="Cohen L."/>
        </authorList>
    </citation>
    <scope>NUCLEOTIDE SEQUENCE</scope>
    <source>
        <strain evidence="2">CCMP1381</strain>
    </source>
</reference>
<protein>
    <submittedName>
        <fullName evidence="2">Uncharacterized protein</fullName>
    </submittedName>
</protein>
<gene>
    <name evidence="2" type="ORF">DSPE1174_LOCUS31170</name>
</gene>
<dbReference type="EMBL" id="HBGS01059737">
    <property type="protein sequence ID" value="CAD9487375.1"/>
    <property type="molecule type" value="Transcribed_RNA"/>
</dbReference>
<name>A0A7S2HDA8_9STRA</name>
<proteinExistence type="predicted"/>
<accession>A0A7S2HDA8</accession>
<feature type="compositionally biased region" description="Basic and acidic residues" evidence="1">
    <location>
        <begin position="539"/>
        <end position="563"/>
    </location>
</feature>
<dbReference type="AlphaFoldDB" id="A0A7S2HDA8"/>
<sequence>MSSLGDPYGGGTSAPRSHEMRKRIVLMVEFPQGWGEHTGFGRGGGVVVQPPLMPPIAPPEVVADGGPPVYEWWFGDRQSQALLPGKPRGFWKRYHPTVCSRLEDAWRRNNEFQGAKTAVDVDGIRYMVQRVTGDDPFTRPAVASSNSTSYPTEMHITVDHPCYDAIDRATDNCLVQFYKTNPLRRRPARRRTSAVERAHNAKRTGEPCMICFSEGGEMTGCENAHVICGDCLRFSLRTLAGDILVTRNLVCGCLDKSSNRTILELADRADTNLRAALATSPSDPIEKMQLDMELEETCRRFGLTEAVNLSLEGLGQYIPPNLYRMKTEAWFDRLMRDELAPLYHVCTHPLCATQVENWILRSDFNAYQSRTNRHTWTCPLGHTNTVLPSEAELREVNRNILMHPEYYTEDTAYDHCPLRRYRVCPGCVGEGSMLMAAHGEGCKQWPGSSSAHHHQFCFCCTRPWGRGEGECGHGRATCVDPGIQQVRRNGDKLEIGFVSAPQYLEWLNGVRAQPPPTVFRTGNFIDKFRVSRTVPVESGPDRQRDLGLEDRSFLLEESRGGTQ</sequence>
<feature type="region of interest" description="Disordered" evidence="1">
    <location>
        <begin position="536"/>
        <end position="563"/>
    </location>
</feature>